<organism evidence="8 9">
    <name type="scientific">Thalassovita litoralis</name>
    <dbReference type="NCBI Taxonomy" id="1010611"/>
    <lineage>
        <taxon>Bacteria</taxon>
        <taxon>Pseudomonadati</taxon>
        <taxon>Pseudomonadota</taxon>
        <taxon>Alphaproteobacteria</taxon>
        <taxon>Rhodobacterales</taxon>
        <taxon>Roseobacteraceae</taxon>
        <taxon>Thalassovita</taxon>
    </lineage>
</organism>
<keyword evidence="3" id="KW-0233">DNA recombination</keyword>
<dbReference type="Gene3D" id="1.10.443.10">
    <property type="entry name" value="Intergrase catalytic core"/>
    <property type="match status" value="1"/>
</dbReference>
<evidence type="ECO:0000256" key="4">
    <source>
        <dbReference type="PROSITE-ProRule" id="PRU01248"/>
    </source>
</evidence>
<evidence type="ECO:0000256" key="3">
    <source>
        <dbReference type="ARBA" id="ARBA00023172"/>
    </source>
</evidence>
<dbReference type="EMBL" id="FXTO01000035">
    <property type="protein sequence ID" value="SMO97209.1"/>
    <property type="molecule type" value="Genomic_DNA"/>
</dbReference>
<evidence type="ECO:0000259" key="6">
    <source>
        <dbReference type="PROSITE" id="PS51898"/>
    </source>
</evidence>
<dbReference type="GO" id="GO:0015074">
    <property type="term" value="P:DNA integration"/>
    <property type="evidence" value="ECO:0007669"/>
    <property type="project" value="UniProtKB-KW"/>
</dbReference>
<dbReference type="InterPro" id="IPR002104">
    <property type="entry name" value="Integrase_catalytic"/>
</dbReference>
<feature type="domain" description="Tyr recombinase" evidence="6">
    <location>
        <begin position="158"/>
        <end position="324"/>
    </location>
</feature>
<dbReference type="Gene3D" id="1.10.150.130">
    <property type="match status" value="1"/>
</dbReference>
<keyword evidence="9" id="KW-1185">Reference proteome</keyword>
<keyword evidence="2 4" id="KW-0238">DNA-binding</keyword>
<reference evidence="8 9" key="1">
    <citation type="submission" date="2017-05" db="EMBL/GenBank/DDBJ databases">
        <authorList>
            <person name="Varghese N."/>
            <person name="Submissions S."/>
        </authorList>
    </citation>
    <scope>NUCLEOTIDE SEQUENCE [LARGE SCALE GENOMIC DNA]</scope>
    <source>
        <strain evidence="8 9">DSM 29506</strain>
    </source>
</reference>
<dbReference type="RefSeq" id="WP_142494676.1">
    <property type="nucleotide sequence ID" value="NZ_FXTO01000035.1"/>
</dbReference>
<gene>
    <name evidence="8" type="ORF">SAMN06265173_13536</name>
</gene>
<dbReference type="GO" id="GO:0006310">
    <property type="term" value="P:DNA recombination"/>
    <property type="evidence" value="ECO:0007669"/>
    <property type="project" value="UniProtKB-KW"/>
</dbReference>
<evidence type="ECO:0000313" key="8">
    <source>
        <dbReference type="EMBL" id="SMO97209.1"/>
    </source>
</evidence>
<dbReference type="PANTHER" id="PTHR30349:SF94">
    <property type="entry name" value="INTEGRASE_RECOMBINASE HI_1414-RELATED"/>
    <property type="match status" value="1"/>
</dbReference>
<dbReference type="GO" id="GO:0003677">
    <property type="term" value="F:DNA binding"/>
    <property type="evidence" value="ECO:0007669"/>
    <property type="project" value="UniProtKB-UniRule"/>
</dbReference>
<evidence type="ECO:0000256" key="2">
    <source>
        <dbReference type="ARBA" id="ARBA00023125"/>
    </source>
</evidence>
<sequence>MASIRRYGDKWRAEVSRGGQRSSKILRTKREAQDWAARQEYLFGKTDGARPTMTLAAAARKYEAEILPQKTARWNTAGSEHYAIRLVIQDQLSQKDVAQITASDLAAWRDRRLQSVSASSAQRYLNTLSSILTACVRDWGVLDDNPMRSVRRPPPTPPRKRRPTAEEIERMAVAGADVNTALGRSHLAFLFAIETGMRAGEIAGLTSESVDVERRVAHLSRTKNGDSRDVPLSREALRILARLPALDPLFGFKSGPNLSTNWYALKTKAAVDGLSFHDSRHEAVTRLSKKLDVLALARMIGHRNIRELMTYYNETAEELAARLD</sequence>
<dbReference type="PROSITE" id="PS51900">
    <property type="entry name" value="CB"/>
    <property type="match status" value="1"/>
</dbReference>
<dbReference type="CDD" id="cd00796">
    <property type="entry name" value="INT_Rci_Hp1_C"/>
    <property type="match status" value="1"/>
</dbReference>
<feature type="region of interest" description="Disordered" evidence="5">
    <location>
        <begin position="144"/>
        <end position="163"/>
    </location>
</feature>
<name>A0A521FM70_9RHOB</name>
<dbReference type="InterPro" id="IPR013762">
    <property type="entry name" value="Integrase-like_cat_sf"/>
</dbReference>
<dbReference type="InterPro" id="IPR011010">
    <property type="entry name" value="DNA_brk_join_enz"/>
</dbReference>
<dbReference type="SUPFAM" id="SSF56349">
    <property type="entry name" value="DNA breaking-rejoining enzymes"/>
    <property type="match status" value="1"/>
</dbReference>
<keyword evidence="1" id="KW-0229">DNA integration</keyword>
<dbReference type="Pfam" id="PF00589">
    <property type="entry name" value="Phage_integrase"/>
    <property type="match status" value="1"/>
</dbReference>
<evidence type="ECO:0000256" key="5">
    <source>
        <dbReference type="SAM" id="MobiDB-lite"/>
    </source>
</evidence>
<dbReference type="Proteomes" id="UP000316030">
    <property type="component" value="Unassembled WGS sequence"/>
</dbReference>
<protein>
    <submittedName>
        <fullName evidence="8">Site-specific recombinase XerD</fullName>
    </submittedName>
</protein>
<evidence type="ECO:0000313" key="9">
    <source>
        <dbReference type="Proteomes" id="UP000316030"/>
    </source>
</evidence>
<evidence type="ECO:0000259" key="7">
    <source>
        <dbReference type="PROSITE" id="PS51900"/>
    </source>
</evidence>
<dbReference type="InterPro" id="IPR010998">
    <property type="entry name" value="Integrase_recombinase_N"/>
</dbReference>
<feature type="domain" description="Core-binding (CB)" evidence="7">
    <location>
        <begin position="53"/>
        <end position="136"/>
    </location>
</feature>
<dbReference type="InterPro" id="IPR050090">
    <property type="entry name" value="Tyrosine_recombinase_XerCD"/>
</dbReference>
<dbReference type="OrthoDB" id="6388170at2"/>
<dbReference type="PANTHER" id="PTHR30349">
    <property type="entry name" value="PHAGE INTEGRASE-RELATED"/>
    <property type="match status" value="1"/>
</dbReference>
<dbReference type="PROSITE" id="PS51898">
    <property type="entry name" value="TYR_RECOMBINASE"/>
    <property type="match status" value="1"/>
</dbReference>
<dbReference type="AlphaFoldDB" id="A0A521FM70"/>
<proteinExistence type="predicted"/>
<accession>A0A521FM70</accession>
<evidence type="ECO:0000256" key="1">
    <source>
        <dbReference type="ARBA" id="ARBA00022908"/>
    </source>
</evidence>
<dbReference type="InterPro" id="IPR044068">
    <property type="entry name" value="CB"/>
</dbReference>